<dbReference type="Pfam" id="PF02902">
    <property type="entry name" value="Peptidase_C48"/>
    <property type="match status" value="1"/>
</dbReference>
<feature type="compositionally biased region" description="Basic residues" evidence="4">
    <location>
        <begin position="262"/>
        <end position="277"/>
    </location>
</feature>
<feature type="compositionally biased region" description="Basic and acidic residues" evidence="4">
    <location>
        <begin position="335"/>
        <end position="345"/>
    </location>
</feature>
<evidence type="ECO:0000256" key="3">
    <source>
        <dbReference type="ARBA" id="ARBA00022801"/>
    </source>
</evidence>
<gene>
    <name evidence="6" type="ORF">Ahy_B10g104497</name>
</gene>
<comment type="similarity">
    <text evidence="1">Belongs to the peptidase C48 family.</text>
</comment>
<name>A0A444X5P1_ARAHY</name>
<feature type="region of interest" description="Disordered" evidence="4">
    <location>
        <begin position="316"/>
        <end position="359"/>
    </location>
</feature>
<dbReference type="Gene3D" id="3.40.395.10">
    <property type="entry name" value="Adenoviral Proteinase, Chain A"/>
    <property type="match status" value="1"/>
</dbReference>
<feature type="compositionally biased region" description="Polar residues" evidence="4">
    <location>
        <begin position="208"/>
        <end position="223"/>
    </location>
</feature>
<feature type="region of interest" description="Disordered" evidence="4">
    <location>
        <begin position="256"/>
        <end position="291"/>
    </location>
</feature>
<feature type="compositionally biased region" description="Polar residues" evidence="4">
    <location>
        <begin position="154"/>
        <end position="168"/>
    </location>
</feature>
<dbReference type="Proteomes" id="UP000289738">
    <property type="component" value="Chromosome B10"/>
</dbReference>
<protein>
    <recommendedName>
        <fullName evidence="5">Ubiquitin-like protease family profile domain-containing protein</fullName>
    </recommendedName>
</protein>
<feature type="domain" description="Ubiquitin-like protease family profile" evidence="5">
    <location>
        <begin position="480"/>
        <end position="666"/>
    </location>
</feature>
<evidence type="ECO:0000259" key="5">
    <source>
        <dbReference type="PROSITE" id="PS50600"/>
    </source>
</evidence>
<reference evidence="6 7" key="1">
    <citation type="submission" date="2019-01" db="EMBL/GenBank/DDBJ databases">
        <title>Sequencing of cultivated peanut Arachis hypogaea provides insights into genome evolution and oil improvement.</title>
        <authorList>
            <person name="Chen X."/>
        </authorList>
    </citation>
    <scope>NUCLEOTIDE SEQUENCE [LARGE SCALE GENOMIC DNA]</scope>
    <source>
        <strain evidence="7">cv. Fuhuasheng</strain>
        <tissue evidence="6">Leaves</tissue>
    </source>
</reference>
<evidence type="ECO:0000313" key="6">
    <source>
        <dbReference type="EMBL" id="RYQ85010.1"/>
    </source>
</evidence>
<evidence type="ECO:0000256" key="2">
    <source>
        <dbReference type="ARBA" id="ARBA00022670"/>
    </source>
</evidence>
<evidence type="ECO:0000256" key="1">
    <source>
        <dbReference type="ARBA" id="ARBA00005234"/>
    </source>
</evidence>
<comment type="caution">
    <text evidence="6">The sequence shown here is derived from an EMBL/GenBank/DDBJ whole genome shotgun (WGS) entry which is preliminary data.</text>
</comment>
<dbReference type="InterPro" id="IPR038765">
    <property type="entry name" value="Papain-like_cys_pep_sf"/>
</dbReference>
<evidence type="ECO:0000313" key="7">
    <source>
        <dbReference type="Proteomes" id="UP000289738"/>
    </source>
</evidence>
<dbReference type="AlphaFoldDB" id="A0A444X5P1"/>
<feature type="compositionally biased region" description="Basic residues" evidence="4">
    <location>
        <begin position="183"/>
        <end position="206"/>
    </location>
</feature>
<feature type="region of interest" description="Disordered" evidence="4">
    <location>
        <begin position="718"/>
        <end position="759"/>
    </location>
</feature>
<dbReference type="InterPro" id="IPR003653">
    <property type="entry name" value="Peptidase_C48_C"/>
</dbReference>
<feature type="region of interest" description="Disordered" evidence="4">
    <location>
        <begin position="133"/>
        <end position="223"/>
    </location>
</feature>
<dbReference type="PROSITE" id="PS50600">
    <property type="entry name" value="ULP_PROTEASE"/>
    <property type="match status" value="1"/>
</dbReference>
<keyword evidence="7" id="KW-1185">Reference proteome</keyword>
<accession>A0A444X5P1</accession>
<organism evidence="6 7">
    <name type="scientific">Arachis hypogaea</name>
    <name type="common">Peanut</name>
    <dbReference type="NCBI Taxonomy" id="3818"/>
    <lineage>
        <taxon>Eukaryota</taxon>
        <taxon>Viridiplantae</taxon>
        <taxon>Streptophyta</taxon>
        <taxon>Embryophyta</taxon>
        <taxon>Tracheophyta</taxon>
        <taxon>Spermatophyta</taxon>
        <taxon>Magnoliopsida</taxon>
        <taxon>eudicotyledons</taxon>
        <taxon>Gunneridae</taxon>
        <taxon>Pentapetalae</taxon>
        <taxon>rosids</taxon>
        <taxon>fabids</taxon>
        <taxon>Fabales</taxon>
        <taxon>Fabaceae</taxon>
        <taxon>Papilionoideae</taxon>
        <taxon>50 kb inversion clade</taxon>
        <taxon>dalbergioids sensu lato</taxon>
        <taxon>Dalbergieae</taxon>
        <taxon>Pterocarpus clade</taxon>
        <taxon>Arachis</taxon>
    </lineage>
</organism>
<feature type="compositionally biased region" description="Basic residues" evidence="4">
    <location>
        <begin position="749"/>
        <end position="759"/>
    </location>
</feature>
<dbReference type="SUPFAM" id="SSF54001">
    <property type="entry name" value="Cysteine proteinases"/>
    <property type="match status" value="1"/>
</dbReference>
<proteinExistence type="inferred from homology"/>
<dbReference type="EMBL" id="SDMP01000020">
    <property type="protein sequence ID" value="RYQ85010.1"/>
    <property type="molecule type" value="Genomic_DNA"/>
</dbReference>
<dbReference type="GO" id="GO:0006508">
    <property type="term" value="P:proteolysis"/>
    <property type="evidence" value="ECO:0007669"/>
    <property type="project" value="UniProtKB-KW"/>
</dbReference>
<sequence>MLTCSDTGKIFCFAQESQFPSCRKKMNHIWQLRDNFRRKPQPNCGTFYLLVQWRPSNREAIRKFQYENRETCGGCMFVLLVLYFHRLKHGPLHACRVPEPWIVEWTTNELDMKADYVISQGCIINNARNRRKKNKHCSSESVNERGRCKRTRTDTNQSPSTQGKTSPHPSYKKAKKGCLVNNSRKRHKKQPSSKAVNKKGGCRRPCKNTDQFPSTEGKTTSQPRYTETDKVVCFLYHSLWFSLFVNLNDDMHEFTSQQSKTGTRRKVIASRSRSRPITRKEIPKESVSGSTAAPLVVSESDDDDHVPLARRIRLFRQHPPPHESRQEDPVFNGTHESHQAGKTDLKNGSPHTPPATPVQLSDYDFDREFDISIVQCPEFDQVLNNVEQGHQTKAIIMQPLQTVFPKRSPYHTPSPGRPSFSLGLTQLEKTPTPSPIHSIHPRLREIKLGETKEEQIRTWIVNPSLDKNQDLASYEGQGYMVLQRNDFWTLKPRSWVNSCVIQWMCYSFNDTQSSRFKREFYCVCPGILESVIKNDSLKAFMDGVEPIYDGLSPSFGDDTRFFDKVEAAKRKWWLIPYYWRGHWWVYAFDVVAKHLLILDSLHYGPEDDKRIKLDAYVGRLCEDMASISIPAFVRTTHGPAHSYARVPKQPNNFDCGMCVIKLMESWTEERQLCEWDEDSLQSDRMELMLDIICGPHNTLVHQLISLLEQKVIPVRRNEPRNKKKDVRSPYTAPSTGSLIERAEGLPKGAMRRGRKKLLT</sequence>
<dbReference type="GO" id="GO:0008234">
    <property type="term" value="F:cysteine-type peptidase activity"/>
    <property type="evidence" value="ECO:0007669"/>
    <property type="project" value="InterPro"/>
</dbReference>
<evidence type="ECO:0000256" key="4">
    <source>
        <dbReference type="SAM" id="MobiDB-lite"/>
    </source>
</evidence>
<keyword evidence="2" id="KW-0645">Protease</keyword>
<keyword evidence="3" id="KW-0378">Hydrolase</keyword>